<gene>
    <name evidence="2" type="ORF">R3P38DRAFT_3450592</name>
    <name evidence="3" type="ORF">R3P38DRAFT_3450657</name>
    <name evidence="4" type="ORF">R3P38DRAFT_3450663</name>
</gene>
<organism evidence="4 5">
    <name type="scientific">Favolaschia claudopus</name>
    <dbReference type="NCBI Taxonomy" id="2862362"/>
    <lineage>
        <taxon>Eukaryota</taxon>
        <taxon>Fungi</taxon>
        <taxon>Dikarya</taxon>
        <taxon>Basidiomycota</taxon>
        <taxon>Agaricomycotina</taxon>
        <taxon>Agaricomycetes</taxon>
        <taxon>Agaricomycetidae</taxon>
        <taxon>Agaricales</taxon>
        <taxon>Marasmiineae</taxon>
        <taxon>Mycenaceae</taxon>
        <taxon>Favolaschia</taxon>
    </lineage>
</organism>
<accession>A0AAV9ZM05</accession>
<dbReference type="EMBL" id="JAWWNJ010000132">
    <property type="protein sequence ID" value="KAK6985147.1"/>
    <property type="molecule type" value="Genomic_DNA"/>
</dbReference>
<reference evidence="4 5" key="1">
    <citation type="journal article" date="2024" name="J Genomics">
        <title>Draft genome sequencing and assembly of Favolaschia claudopus CIRM-BRFM 2984 isolated from oak limbs.</title>
        <authorList>
            <person name="Navarro D."/>
            <person name="Drula E."/>
            <person name="Chaduli D."/>
            <person name="Cazenave R."/>
            <person name="Ahrendt S."/>
            <person name="Wang J."/>
            <person name="Lipzen A."/>
            <person name="Daum C."/>
            <person name="Barry K."/>
            <person name="Grigoriev I.V."/>
            <person name="Favel A."/>
            <person name="Rosso M.N."/>
            <person name="Martin F."/>
        </authorList>
    </citation>
    <scope>NUCLEOTIDE SEQUENCE [LARGE SCALE GENOMIC DNA]</scope>
    <source>
        <strain evidence="4 5">CIRM-BRFM 2984</strain>
    </source>
</reference>
<feature type="region of interest" description="Disordered" evidence="1">
    <location>
        <begin position="83"/>
        <end position="107"/>
    </location>
</feature>
<comment type="caution">
    <text evidence="4">The sequence shown here is derived from an EMBL/GenBank/DDBJ whole genome shotgun (WGS) entry which is preliminary data.</text>
</comment>
<evidence type="ECO:0000313" key="2">
    <source>
        <dbReference type="EMBL" id="KAK6985147.1"/>
    </source>
</evidence>
<evidence type="ECO:0000313" key="4">
    <source>
        <dbReference type="EMBL" id="KAK6985177.1"/>
    </source>
</evidence>
<keyword evidence="5" id="KW-1185">Reference proteome</keyword>
<name>A0AAV9ZM05_9AGAR</name>
<dbReference type="EMBL" id="JAWWNJ010000132">
    <property type="protein sequence ID" value="KAK6985167.1"/>
    <property type="molecule type" value="Genomic_DNA"/>
</dbReference>
<evidence type="ECO:0000256" key="1">
    <source>
        <dbReference type="SAM" id="MobiDB-lite"/>
    </source>
</evidence>
<dbReference type="EMBL" id="JAWWNJ010000132">
    <property type="protein sequence ID" value="KAK6985177.1"/>
    <property type="molecule type" value="Genomic_DNA"/>
</dbReference>
<evidence type="ECO:0000313" key="5">
    <source>
        <dbReference type="Proteomes" id="UP001362999"/>
    </source>
</evidence>
<sequence>MHSKAPVRTSGLAPRAHLPLRAYPDTVLPSFRSNPYPPSILDSLAGDGSPLLAPPRPPHIASGLSGGQLNLRFKFGGELPEEEVQVQKPKPRPAATKKPLTLSDIIPPPAHARAQSLSFLMETDDSLMKSNHAHVKNLPRPRVNSDTSIRRAALESSRVSMASMHSRTRSRPQSGISFIGLDSFQEVRRGFEFHQNRPAFYPPPVATNRQVPRAKQESVFSIASISSYGHVTNPGISDPFDYGLAMSSLRERPS</sequence>
<feature type="region of interest" description="Disordered" evidence="1">
    <location>
        <begin position="38"/>
        <end position="59"/>
    </location>
</feature>
<dbReference type="AlphaFoldDB" id="A0AAV9ZM05"/>
<protein>
    <submittedName>
        <fullName evidence="4">Uncharacterized protein</fullName>
    </submittedName>
</protein>
<evidence type="ECO:0000313" key="3">
    <source>
        <dbReference type="EMBL" id="KAK6985167.1"/>
    </source>
</evidence>
<dbReference type="Proteomes" id="UP001362999">
    <property type="component" value="Unassembled WGS sequence"/>
</dbReference>
<proteinExistence type="predicted"/>